<reference evidence="2 3" key="1">
    <citation type="journal article" date="2018" name="Nat. Biotechnol.">
        <title>A standardized bacterial taxonomy based on genome phylogeny substantially revises the tree of life.</title>
        <authorList>
            <person name="Parks D.H."/>
            <person name="Chuvochina M."/>
            <person name="Waite D.W."/>
            <person name="Rinke C."/>
            <person name="Skarshewski A."/>
            <person name="Chaumeil P.A."/>
            <person name="Hugenholtz P."/>
        </authorList>
    </citation>
    <scope>NUCLEOTIDE SEQUENCE [LARGE SCALE GENOMIC DNA]</scope>
    <source>
        <strain evidence="2">UBA9669</strain>
    </source>
</reference>
<name>A0A3D2SQ46_9GAMM</name>
<sequence>MKKYLKSNLNSYQQPVGFQVQQLLPVSYQYEKLIGQFVELLPLFDTCPNDLELEQLWQTISTEPDARCWTYLPYEGFQSRDELKHALQNVFGFHPSYHYLIKMNDDVVGWIALLNPRLAHAAIEIGNVYFSHRLKHTTAATEAVFLLLKQCFDYNFRRIEWKCDDLNEPSKRAALRFGFYFEGLFRQDRVTKGRNRNTAWFSIIDEEWSELKSAYDVWLSPDNFDERAKQKQRLNDVIEQFRPL</sequence>
<dbReference type="Gene3D" id="3.40.630.30">
    <property type="match status" value="1"/>
</dbReference>
<dbReference type="EMBL" id="DPVE01000217">
    <property type="protein sequence ID" value="HCK30922.1"/>
    <property type="molecule type" value="Genomic_DNA"/>
</dbReference>
<comment type="caution">
    <text evidence="2">The sequence shown here is derived from an EMBL/GenBank/DDBJ whole genome shotgun (WGS) entry which is preliminary data.</text>
</comment>
<proteinExistence type="predicted"/>
<keyword evidence="2" id="KW-0808">Transferase</keyword>
<evidence type="ECO:0000259" key="1">
    <source>
        <dbReference type="PROSITE" id="PS51186"/>
    </source>
</evidence>
<organism evidence="2 3">
    <name type="scientific">Acinetobacter ursingii</name>
    <dbReference type="NCBI Taxonomy" id="108980"/>
    <lineage>
        <taxon>Bacteria</taxon>
        <taxon>Pseudomonadati</taxon>
        <taxon>Pseudomonadota</taxon>
        <taxon>Gammaproteobacteria</taxon>
        <taxon>Moraxellales</taxon>
        <taxon>Moraxellaceae</taxon>
        <taxon>Acinetobacter</taxon>
    </lineage>
</organism>
<dbReference type="GO" id="GO:0008999">
    <property type="term" value="F:protein-N-terminal-alanine acetyltransferase activity"/>
    <property type="evidence" value="ECO:0007669"/>
    <property type="project" value="TreeGrafter"/>
</dbReference>
<dbReference type="SUPFAM" id="SSF55729">
    <property type="entry name" value="Acyl-CoA N-acyltransferases (Nat)"/>
    <property type="match status" value="1"/>
</dbReference>
<protein>
    <submittedName>
        <fullName evidence="2">N-acetyltransferase</fullName>
    </submittedName>
</protein>
<dbReference type="Pfam" id="PF13302">
    <property type="entry name" value="Acetyltransf_3"/>
    <property type="match status" value="1"/>
</dbReference>
<evidence type="ECO:0000313" key="2">
    <source>
        <dbReference type="EMBL" id="HCK30922.1"/>
    </source>
</evidence>
<dbReference type="InterPro" id="IPR051908">
    <property type="entry name" value="Ribosomal_N-acetyltransferase"/>
</dbReference>
<dbReference type="PANTHER" id="PTHR43441">
    <property type="entry name" value="RIBOSOMAL-PROTEIN-SERINE ACETYLTRANSFERASE"/>
    <property type="match status" value="1"/>
</dbReference>
<dbReference type="RefSeq" id="WP_049176120.1">
    <property type="nucleotide sequence ID" value="NZ_BKFK01000018.1"/>
</dbReference>
<dbReference type="Proteomes" id="UP000263596">
    <property type="component" value="Unassembled WGS sequence"/>
</dbReference>
<dbReference type="PROSITE" id="PS51186">
    <property type="entry name" value="GNAT"/>
    <property type="match status" value="1"/>
</dbReference>
<dbReference type="AlphaFoldDB" id="A0A3D2SQ46"/>
<feature type="domain" description="N-acetyltransferase" evidence="1">
    <location>
        <begin position="51"/>
        <end position="197"/>
    </location>
</feature>
<evidence type="ECO:0000313" key="3">
    <source>
        <dbReference type="Proteomes" id="UP000263596"/>
    </source>
</evidence>
<accession>A0A3D2SQ46</accession>
<dbReference type="InterPro" id="IPR016181">
    <property type="entry name" value="Acyl_CoA_acyltransferase"/>
</dbReference>
<dbReference type="GO" id="GO:1990189">
    <property type="term" value="F:protein N-terminal-serine acetyltransferase activity"/>
    <property type="evidence" value="ECO:0007669"/>
    <property type="project" value="TreeGrafter"/>
</dbReference>
<dbReference type="InterPro" id="IPR000182">
    <property type="entry name" value="GNAT_dom"/>
</dbReference>
<gene>
    <name evidence="2" type="ORF">DHW29_12525</name>
</gene>
<dbReference type="PANTHER" id="PTHR43441:SF2">
    <property type="entry name" value="FAMILY ACETYLTRANSFERASE, PUTATIVE (AFU_ORTHOLOGUE AFUA_7G00850)-RELATED"/>
    <property type="match status" value="1"/>
</dbReference>